<evidence type="ECO:0000313" key="4">
    <source>
        <dbReference type="Proteomes" id="UP000245207"/>
    </source>
</evidence>
<dbReference type="InterPro" id="IPR044818">
    <property type="entry name" value="ILR3-like"/>
</dbReference>
<sequence length="137" mass="15434">MKEVEVKEVDTEEEGKRKKERAAKVDIEPEAVPGIGFGKDSGTEVMSLVAKSDSAYEGGPPADYYYSKSYFASRFVELGSTLEPDQSATTDRLAIIGDVIRVLNQLKSEFQECKEMNEKLLEEIKTFRAEMVELRKE</sequence>
<dbReference type="PANTHER" id="PTHR46133">
    <property type="entry name" value="BHLH TRANSCRIPTION FACTOR"/>
    <property type="match status" value="1"/>
</dbReference>
<dbReference type="PANTHER" id="PTHR46133:SF9">
    <property type="entry name" value="TRANSCRIPTION FACTOR BHLH104"/>
    <property type="match status" value="1"/>
</dbReference>
<comment type="caution">
    <text evidence="3">The sequence shown here is derived from an EMBL/GenBank/DDBJ whole genome shotgun (WGS) entry which is preliminary data.</text>
</comment>
<proteinExistence type="predicted"/>
<name>A0A2U1QIF0_ARTAN</name>
<feature type="region of interest" description="Disordered" evidence="2">
    <location>
        <begin position="1"/>
        <end position="25"/>
    </location>
</feature>
<dbReference type="Proteomes" id="UP000245207">
    <property type="component" value="Unassembled WGS sequence"/>
</dbReference>
<dbReference type="EMBL" id="PKPP01000102">
    <property type="protein sequence ID" value="PWA97762.1"/>
    <property type="molecule type" value="Genomic_DNA"/>
</dbReference>
<reference evidence="3 4" key="1">
    <citation type="journal article" date="2018" name="Mol. Plant">
        <title>The genome of Artemisia annua provides insight into the evolution of Asteraceae family and artemisinin biosynthesis.</title>
        <authorList>
            <person name="Shen Q."/>
            <person name="Zhang L."/>
            <person name="Liao Z."/>
            <person name="Wang S."/>
            <person name="Yan T."/>
            <person name="Shi P."/>
            <person name="Liu M."/>
            <person name="Fu X."/>
            <person name="Pan Q."/>
            <person name="Wang Y."/>
            <person name="Lv Z."/>
            <person name="Lu X."/>
            <person name="Zhang F."/>
            <person name="Jiang W."/>
            <person name="Ma Y."/>
            <person name="Chen M."/>
            <person name="Hao X."/>
            <person name="Li L."/>
            <person name="Tang Y."/>
            <person name="Lv G."/>
            <person name="Zhou Y."/>
            <person name="Sun X."/>
            <person name="Brodelius P.E."/>
            <person name="Rose J.K.C."/>
            <person name="Tang K."/>
        </authorList>
    </citation>
    <scope>NUCLEOTIDE SEQUENCE [LARGE SCALE GENOMIC DNA]</scope>
    <source>
        <strain evidence="4">cv. Huhao1</strain>
        <tissue evidence="3">Leaf</tissue>
    </source>
</reference>
<organism evidence="3 4">
    <name type="scientific">Artemisia annua</name>
    <name type="common">Sweet wormwood</name>
    <dbReference type="NCBI Taxonomy" id="35608"/>
    <lineage>
        <taxon>Eukaryota</taxon>
        <taxon>Viridiplantae</taxon>
        <taxon>Streptophyta</taxon>
        <taxon>Embryophyta</taxon>
        <taxon>Tracheophyta</taxon>
        <taxon>Spermatophyta</taxon>
        <taxon>Magnoliopsida</taxon>
        <taxon>eudicotyledons</taxon>
        <taxon>Gunneridae</taxon>
        <taxon>Pentapetalae</taxon>
        <taxon>asterids</taxon>
        <taxon>campanulids</taxon>
        <taxon>Asterales</taxon>
        <taxon>Asteraceae</taxon>
        <taxon>Asteroideae</taxon>
        <taxon>Anthemideae</taxon>
        <taxon>Artemisiinae</taxon>
        <taxon>Artemisia</taxon>
    </lineage>
</organism>
<feature type="coiled-coil region" evidence="1">
    <location>
        <begin position="103"/>
        <end position="137"/>
    </location>
</feature>
<evidence type="ECO:0000256" key="1">
    <source>
        <dbReference type="SAM" id="Coils"/>
    </source>
</evidence>
<protein>
    <submittedName>
        <fullName evidence="3">Myc-type, basic helix-loop-helix (BHLH) domain-containing protein</fullName>
    </submittedName>
</protein>
<dbReference type="GO" id="GO:0006879">
    <property type="term" value="P:intracellular iron ion homeostasis"/>
    <property type="evidence" value="ECO:0007669"/>
    <property type="project" value="InterPro"/>
</dbReference>
<dbReference type="AlphaFoldDB" id="A0A2U1QIF0"/>
<keyword evidence="1" id="KW-0175">Coiled coil</keyword>
<keyword evidence="4" id="KW-1185">Reference proteome</keyword>
<dbReference type="GO" id="GO:0046983">
    <property type="term" value="F:protein dimerization activity"/>
    <property type="evidence" value="ECO:0007669"/>
    <property type="project" value="InterPro"/>
</dbReference>
<evidence type="ECO:0000256" key="2">
    <source>
        <dbReference type="SAM" id="MobiDB-lite"/>
    </source>
</evidence>
<evidence type="ECO:0000313" key="3">
    <source>
        <dbReference type="EMBL" id="PWA97762.1"/>
    </source>
</evidence>
<accession>A0A2U1QIF0</accession>
<dbReference type="GO" id="GO:0003700">
    <property type="term" value="F:DNA-binding transcription factor activity"/>
    <property type="evidence" value="ECO:0007669"/>
    <property type="project" value="InterPro"/>
</dbReference>
<dbReference type="STRING" id="35608.A0A2U1QIF0"/>
<gene>
    <name evidence="3" type="ORF">CTI12_AA026140</name>
</gene>